<dbReference type="InterPro" id="IPR054485">
    <property type="entry name" value="FlK-like_dom"/>
</dbReference>
<feature type="domain" description="Fluoroacetyl-CoA-specific thioesterase-like" evidence="1">
    <location>
        <begin position="18"/>
        <end position="120"/>
    </location>
</feature>
<dbReference type="AlphaFoldDB" id="A0A6J7F3P5"/>
<dbReference type="InterPro" id="IPR025540">
    <property type="entry name" value="FlK"/>
</dbReference>
<gene>
    <name evidence="2" type="ORF">UFOPK3482_01148</name>
</gene>
<evidence type="ECO:0000259" key="1">
    <source>
        <dbReference type="Pfam" id="PF22636"/>
    </source>
</evidence>
<sequence>MKPNEEVLGAVGFSVMTVRPGDTAVAMGLSELPIVATSHLLHAMESATIAALSEYLDNGETTFLISTSIELLASAQVGDELRANARCINIEGREITFECDIYQDDRHIAQAEIKRATVERVTFLARTAAQELLRSSNS</sequence>
<dbReference type="InterPro" id="IPR029069">
    <property type="entry name" value="HotDog_dom_sf"/>
</dbReference>
<dbReference type="EMBL" id="CAFBLZ010000127">
    <property type="protein sequence ID" value="CAB4889441.1"/>
    <property type="molecule type" value="Genomic_DNA"/>
</dbReference>
<reference evidence="2" key="1">
    <citation type="submission" date="2020-05" db="EMBL/GenBank/DDBJ databases">
        <authorList>
            <person name="Chiriac C."/>
            <person name="Salcher M."/>
            <person name="Ghai R."/>
            <person name="Kavagutti S V."/>
        </authorList>
    </citation>
    <scope>NUCLEOTIDE SEQUENCE</scope>
</reference>
<name>A0A6J7F3P5_9ZZZZ</name>
<protein>
    <submittedName>
        <fullName evidence="2">Unannotated protein</fullName>
    </submittedName>
</protein>
<evidence type="ECO:0000313" key="2">
    <source>
        <dbReference type="EMBL" id="CAB4889441.1"/>
    </source>
</evidence>
<proteinExistence type="predicted"/>
<accession>A0A6J7F3P5</accession>
<dbReference type="Pfam" id="PF22636">
    <property type="entry name" value="FlK"/>
    <property type="match status" value="1"/>
</dbReference>
<dbReference type="PANTHER" id="PTHR36934">
    <property type="entry name" value="BLR0278 PROTEIN"/>
    <property type="match status" value="1"/>
</dbReference>
<dbReference type="PANTHER" id="PTHR36934:SF1">
    <property type="entry name" value="THIOESTERASE DOMAIN-CONTAINING PROTEIN"/>
    <property type="match status" value="1"/>
</dbReference>
<organism evidence="2">
    <name type="scientific">freshwater metagenome</name>
    <dbReference type="NCBI Taxonomy" id="449393"/>
    <lineage>
        <taxon>unclassified sequences</taxon>
        <taxon>metagenomes</taxon>
        <taxon>ecological metagenomes</taxon>
    </lineage>
</organism>
<dbReference type="SUPFAM" id="SSF54637">
    <property type="entry name" value="Thioesterase/thiol ester dehydrase-isomerase"/>
    <property type="match status" value="1"/>
</dbReference>
<dbReference type="Gene3D" id="3.10.129.10">
    <property type="entry name" value="Hotdog Thioesterase"/>
    <property type="match status" value="1"/>
</dbReference>